<evidence type="ECO:0000313" key="7">
    <source>
        <dbReference type="Proteomes" id="UP000051260"/>
    </source>
</evidence>
<dbReference type="Pfam" id="PF13531">
    <property type="entry name" value="SBP_bac_11"/>
    <property type="match status" value="1"/>
</dbReference>
<accession>A0A0P1IAR6</accession>
<evidence type="ECO:0000256" key="5">
    <source>
        <dbReference type="ARBA" id="ARBA00062515"/>
    </source>
</evidence>
<dbReference type="Proteomes" id="UP000051260">
    <property type="component" value="Unassembled WGS sequence"/>
</dbReference>
<dbReference type="GO" id="GO:0030973">
    <property type="term" value="F:molybdate ion binding"/>
    <property type="evidence" value="ECO:0007669"/>
    <property type="project" value="TreeGrafter"/>
</dbReference>
<dbReference type="FunFam" id="3.40.190.10:FF:000035">
    <property type="entry name" value="Molybdate ABC transporter substrate-binding protein"/>
    <property type="match status" value="1"/>
</dbReference>
<name>A0A0P1IAR6_9RHOB</name>
<dbReference type="NCBIfam" id="TIGR01256">
    <property type="entry name" value="modA"/>
    <property type="match status" value="1"/>
</dbReference>
<dbReference type="PANTHER" id="PTHR30632">
    <property type="entry name" value="MOLYBDATE-BINDING PERIPLASMIC PROTEIN"/>
    <property type="match status" value="1"/>
</dbReference>
<dbReference type="PANTHER" id="PTHR30632:SF17">
    <property type="entry name" value="MOLYBDATE-BINDING PROTEIN MODA"/>
    <property type="match status" value="1"/>
</dbReference>
<reference evidence="7" key="1">
    <citation type="submission" date="2015-09" db="EMBL/GenBank/DDBJ databases">
        <authorList>
            <person name="Rodrigo-Torres L."/>
            <person name="Arahal D.R."/>
        </authorList>
    </citation>
    <scope>NUCLEOTIDE SEQUENCE [LARGE SCALE GENOMIC DNA]</scope>
    <source>
        <strain evidence="7">CECT 5091</strain>
    </source>
</reference>
<organism evidence="6 7">
    <name type="scientific">Ruegeria denitrificans</name>
    <dbReference type="NCBI Taxonomy" id="1715692"/>
    <lineage>
        <taxon>Bacteria</taxon>
        <taxon>Pseudomonadati</taxon>
        <taxon>Pseudomonadota</taxon>
        <taxon>Alphaproteobacteria</taxon>
        <taxon>Rhodobacterales</taxon>
        <taxon>Roseobacteraceae</taxon>
        <taxon>Ruegeria</taxon>
    </lineage>
</organism>
<dbReference type="SUPFAM" id="SSF53850">
    <property type="entry name" value="Periplasmic binding protein-like II"/>
    <property type="match status" value="1"/>
</dbReference>
<dbReference type="GO" id="GO:0015689">
    <property type="term" value="P:molybdate ion transport"/>
    <property type="evidence" value="ECO:0007669"/>
    <property type="project" value="InterPro"/>
</dbReference>
<gene>
    <name evidence="6" type="primary">modA</name>
    <name evidence="6" type="ORF">RUE5091_02350</name>
</gene>
<dbReference type="STRING" id="1715692.RUE5091_02350"/>
<evidence type="ECO:0000256" key="3">
    <source>
        <dbReference type="ARBA" id="ARBA00022723"/>
    </source>
</evidence>
<proteinExistence type="inferred from homology"/>
<dbReference type="GO" id="GO:0046872">
    <property type="term" value="F:metal ion binding"/>
    <property type="evidence" value="ECO:0007669"/>
    <property type="project" value="UniProtKB-KW"/>
</dbReference>
<evidence type="ECO:0000256" key="2">
    <source>
        <dbReference type="ARBA" id="ARBA00022505"/>
    </source>
</evidence>
<keyword evidence="2" id="KW-0500">Molybdenum</keyword>
<sequence length="332" mass="34786">MTLHVAKAARGCKRVLHNFFASMSDNRPLRIVCPGNLVHFPLAKVLAFGKDACVPPVGSDIPEGTATFQTGEHMILSLARRCAIAALLLGTVALAPIRAGAAEVLVFAAASLKTALDEIAPSFEQQSGHQVTVSYAASSVLARQIQLGAPASVFISANVDWMDVLQDQGLIDVASRVDLLSNGLVLVGGVDQAQIGQMRPDTDLIEMLGSGHLAMALVDAVPAGIYGKEALQNLGLWEGVQTRIAQTDNVRAALALVAAGAAPLGIVYRSDAKVEDRVQVVASFPSELHPPIIYPAAVTTSAPPEAQAFLNHLQSDAAQFIFTEQGFALPGS</sequence>
<dbReference type="AlphaFoldDB" id="A0A0P1IAR6"/>
<keyword evidence="7" id="KW-1185">Reference proteome</keyword>
<dbReference type="Gene3D" id="3.40.190.10">
    <property type="entry name" value="Periplasmic binding protein-like II"/>
    <property type="match status" value="2"/>
</dbReference>
<keyword evidence="3" id="KW-0479">Metal-binding</keyword>
<evidence type="ECO:0000256" key="4">
    <source>
        <dbReference type="ARBA" id="ARBA00022729"/>
    </source>
</evidence>
<dbReference type="GO" id="GO:0030288">
    <property type="term" value="C:outer membrane-bounded periplasmic space"/>
    <property type="evidence" value="ECO:0007669"/>
    <property type="project" value="TreeGrafter"/>
</dbReference>
<comment type="subunit">
    <text evidence="5">The complex is composed of two ATP-binding proteins (ModC), two transmembrane proteins (ModB) and a solute-binding protein (ModA).</text>
</comment>
<keyword evidence="4" id="KW-0732">Signal</keyword>
<protein>
    <submittedName>
        <fullName evidence="6">Molybdate-binding periplasmic protein</fullName>
    </submittedName>
</protein>
<dbReference type="InterPro" id="IPR050682">
    <property type="entry name" value="ModA/WtpA"/>
</dbReference>
<dbReference type="EMBL" id="CYUD01000006">
    <property type="protein sequence ID" value="CUK02225.1"/>
    <property type="molecule type" value="Genomic_DNA"/>
</dbReference>
<evidence type="ECO:0000256" key="1">
    <source>
        <dbReference type="ARBA" id="ARBA00009175"/>
    </source>
</evidence>
<dbReference type="GO" id="GO:1901359">
    <property type="term" value="F:tungstate binding"/>
    <property type="evidence" value="ECO:0007669"/>
    <property type="project" value="UniProtKB-ARBA"/>
</dbReference>
<evidence type="ECO:0000313" key="6">
    <source>
        <dbReference type="EMBL" id="CUK02225.1"/>
    </source>
</evidence>
<dbReference type="InterPro" id="IPR005950">
    <property type="entry name" value="ModA"/>
</dbReference>
<comment type="similarity">
    <text evidence="1">Belongs to the bacterial solute-binding protein ModA family.</text>
</comment>